<reference evidence="2" key="1">
    <citation type="submission" date="2023-06" db="EMBL/GenBank/DDBJ databases">
        <title>Comparative genomics of Bacillaceae isolates and their secondary metabolite potential.</title>
        <authorList>
            <person name="Song L."/>
            <person name="Nielsen L.J."/>
            <person name="Mohite O."/>
            <person name="Xu X."/>
            <person name="Weber T."/>
            <person name="Kovacs A.T."/>
        </authorList>
    </citation>
    <scope>NUCLEOTIDE SEQUENCE</scope>
    <source>
        <strain evidence="2">D8_B_37</strain>
    </source>
</reference>
<name>A0AAW7ICB5_9BACI</name>
<accession>A0AAW7ICB5</accession>
<comment type="caution">
    <text evidence="2">The sequence shown here is derived from an EMBL/GenBank/DDBJ whole genome shotgun (WGS) entry which is preliminary data.</text>
</comment>
<feature type="transmembrane region" description="Helical" evidence="1">
    <location>
        <begin position="7"/>
        <end position="25"/>
    </location>
</feature>
<evidence type="ECO:0000313" key="2">
    <source>
        <dbReference type="EMBL" id="MDM5453693.1"/>
    </source>
</evidence>
<organism evidence="2 3">
    <name type="scientific">Peribacillus simplex</name>
    <dbReference type="NCBI Taxonomy" id="1478"/>
    <lineage>
        <taxon>Bacteria</taxon>
        <taxon>Bacillati</taxon>
        <taxon>Bacillota</taxon>
        <taxon>Bacilli</taxon>
        <taxon>Bacillales</taxon>
        <taxon>Bacillaceae</taxon>
        <taxon>Peribacillus</taxon>
    </lineage>
</organism>
<gene>
    <name evidence="2" type="ORF">QUF89_16180</name>
</gene>
<evidence type="ECO:0000313" key="3">
    <source>
        <dbReference type="Proteomes" id="UP001234602"/>
    </source>
</evidence>
<keyword evidence="1" id="KW-0472">Membrane</keyword>
<proteinExistence type="predicted"/>
<keyword evidence="1" id="KW-0812">Transmembrane</keyword>
<protein>
    <submittedName>
        <fullName evidence="2">Uncharacterized protein</fullName>
    </submittedName>
</protein>
<evidence type="ECO:0000256" key="1">
    <source>
        <dbReference type="SAM" id="Phobius"/>
    </source>
</evidence>
<dbReference type="EMBL" id="JAUCEY010000008">
    <property type="protein sequence ID" value="MDM5453693.1"/>
    <property type="molecule type" value="Genomic_DNA"/>
</dbReference>
<keyword evidence="1" id="KW-1133">Transmembrane helix</keyword>
<sequence>MKEKIGWTLAIAALLIGGGIIYYFINLSLYETTEGLYKFPVLENEHGKNL</sequence>
<dbReference type="RefSeq" id="WP_289320398.1">
    <property type="nucleotide sequence ID" value="NZ_JAUCEY010000008.1"/>
</dbReference>
<dbReference type="Proteomes" id="UP001234602">
    <property type="component" value="Unassembled WGS sequence"/>
</dbReference>
<dbReference type="AlphaFoldDB" id="A0AAW7ICB5"/>